<dbReference type="RefSeq" id="WP_280602573.1">
    <property type="nucleotide sequence ID" value="NZ_JARXRN010000028.1"/>
</dbReference>
<organism evidence="2 3">
    <name type="scientific">Luteimonas rhizosphaericola</name>
    <dbReference type="NCBI Taxonomy" id="3042024"/>
    <lineage>
        <taxon>Bacteria</taxon>
        <taxon>Pseudomonadati</taxon>
        <taxon>Pseudomonadota</taxon>
        <taxon>Gammaproteobacteria</taxon>
        <taxon>Lysobacterales</taxon>
        <taxon>Lysobacteraceae</taxon>
        <taxon>Luteimonas</taxon>
    </lineage>
</organism>
<comment type="caution">
    <text evidence="2">The sequence shown here is derived from an EMBL/GenBank/DDBJ whole genome shotgun (WGS) entry which is preliminary data.</text>
</comment>
<keyword evidence="3" id="KW-1185">Reference proteome</keyword>
<proteinExistence type="predicted"/>
<protein>
    <submittedName>
        <fullName evidence="2">Uncharacterized protein</fullName>
    </submittedName>
</protein>
<reference evidence="2 3" key="1">
    <citation type="submission" date="2023-04" db="EMBL/GenBank/DDBJ databases">
        <title>Luteimonas sp. M1R5S18.</title>
        <authorList>
            <person name="Sun J.-Q."/>
        </authorList>
    </citation>
    <scope>NUCLEOTIDE SEQUENCE [LARGE SCALE GENOMIC DNA]</scope>
    <source>
        <strain evidence="2 3">M1R5S18</strain>
    </source>
</reference>
<accession>A0ABT6JME8</accession>
<dbReference type="Proteomes" id="UP001156831">
    <property type="component" value="Unassembled WGS sequence"/>
</dbReference>
<dbReference type="EMBL" id="JARXRN010000028">
    <property type="protein sequence ID" value="MDH5831613.1"/>
    <property type="molecule type" value="Genomic_DNA"/>
</dbReference>
<sequence length="68" mass="7758">MNPFAHFPARPHWTAQQLADAVPLRLHQLFAFDARDGADERAANAARHRARDARYVQRSSLPPRFGVH</sequence>
<gene>
    <name evidence="2" type="ORF">QFW80_13905</name>
</gene>
<evidence type="ECO:0000313" key="3">
    <source>
        <dbReference type="Proteomes" id="UP001156831"/>
    </source>
</evidence>
<evidence type="ECO:0000256" key="1">
    <source>
        <dbReference type="SAM" id="MobiDB-lite"/>
    </source>
</evidence>
<feature type="region of interest" description="Disordered" evidence="1">
    <location>
        <begin position="49"/>
        <end position="68"/>
    </location>
</feature>
<evidence type="ECO:0000313" key="2">
    <source>
        <dbReference type="EMBL" id="MDH5831613.1"/>
    </source>
</evidence>
<name>A0ABT6JME8_9GAMM</name>